<dbReference type="SMART" id="SM00481">
    <property type="entry name" value="POLIIIAc"/>
    <property type="match status" value="1"/>
</dbReference>
<dbReference type="InterPro" id="IPR004013">
    <property type="entry name" value="PHP_dom"/>
</dbReference>
<evidence type="ECO:0000256" key="7">
    <source>
        <dbReference type="SAM" id="MobiDB-lite"/>
    </source>
</evidence>
<sequence length="1351" mass="150315">MLGGECRPEEGGAQEGQPLEEFSRPSAEDALLEGLEGGDRAADGGHHRPVLQVLCQAEHEGDGRCSREHGGEAAEEDAACGHPVRDEKDGGEPSQRTSPSPLPRHHPTPRQRKVCRRFGVVRKGGEKVGFVHLHVHSSYSLHAALPTPEAIVEAAHRLEMPAVALTDRDALFGAIKFLRRAEELGVKPILGLELTLAPSEQLKKRHVSEVHLTFLALNAEGYGKLLRLATAARTKGKTSGVTWEDVERELADGAEGLVLLTGDVFGEIPQLLRLGLEEEAYSRALTYIALFGRENVYVELMDHGNQDERIVLRPLRELAEKLNLRRVVTHDVRYLDPQDARALDVLMALGAGVRLNDPNRPRLEREGEYAFFSPKEMERRYAFDREALEETLRLAERVEPYLTFGELKLPSFPLTPGMNPQTYLRIRAREGAERRYGSPLPAHVRERLEYELRTIQAMGFQDYFLIVWDVVRAARERGIPVGPGRGSAAGSLVAYALGITEVDPLAHDLLFERFLNPERRNLPDIDIDVADVRRDEVLRYLAERFGAERVAQIVTFGTIAARQAVRDAGRLLGIPPSEVDRIAKLIPAGPDMTLARAQEEEPALRELLASRDEYRRLAQVAARLEGLPRQTSVHAAGVVIAPKPLQTYVPLMDGEATLLLTQYPMEDLEAIGLLKMDFLGLRNLTIVDETVRLLAREGREVRPEEFPKDDRATFELLARGDTAGVFQLESRGMRAVLRRLHPERFEDLVAVLALYRPGPMAQIDAYIAGKRGEREVRYPHPALEPILRPTYGVLVYQEQIMRIAEAMAGYTLGEADVLRRGVAKKERATLERERERFVARAVERGFPREVAEEVYELIVRFADYGFNKSHAVAYAELAYRMAYLKANHPREFFTALLSQSLGAQDKVALYVSECRRRGIPVYLPDVNRSEAGFTVEGEGIRFGLRAIRGVGDGAASEILRARAAGGEFRSFSDFLRRTDRRAVSRRSIEALIRSGALDSLPGERAAKLQILDLLLKEEEGGERLLEVEVEFPDVPPLTPEERLRDEREFLGTYVSGHPADTREEVFRRLDVLPLRELERVGKGEVRVGGELEGFTVRPARRGGSYAEALLTDFSGAAKIVAAGEAFDALRRLYAERGSSSGFFLVIVEGTLAEDEGEELPRLWVRRIVSADGSPEEVRARLFSGRTPPSRPRSARSASPSRDVRPSRPPSAAPDAPSVPVFRGAPSTPPASDAPAAPSEAEHASQEAPSGGSAGSVERRLYVRLGKAHKVTHVADAFRELLLRHSGDVPVFVYDEERRSWLKLPPRYHVRPTLTFLREARRLLGEDAVVLQERGTEGDAGSAGSQKEETRR</sequence>
<feature type="compositionally biased region" description="Basic and acidic residues" evidence="7">
    <location>
        <begin position="1"/>
        <end position="10"/>
    </location>
</feature>
<feature type="region of interest" description="Disordered" evidence="7">
    <location>
        <begin position="1175"/>
        <end position="1254"/>
    </location>
</feature>
<evidence type="ECO:0000256" key="3">
    <source>
        <dbReference type="ARBA" id="ARBA00022695"/>
    </source>
</evidence>
<dbReference type="InterPro" id="IPR029460">
    <property type="entry name" value="DNAPol_HHH"/>
</dbReference>
<dbReference type="Gene3D" id="1.10.150.870">
    <property type="match status" value="1"/>
</dbReference>
<keyword evidence="10" id="KW-1185">Reference proteome</keyword>
<dbReference type="InterPro" id="IPR003141">
    <property type="entry name" value="Pol/His_phosphatase_N"/>
</dbReference>
<keyword evidence="2" id="KW-0808">Transferase</keyword>
<feature type="compositionally biased region" description="Basic residues" evidence="7">
    <location>
        <begin position="103"/>
        <end position="112"/>
    </location>
</feature>
<dbReference type="Pfam" id="PF14579">
    <property type="entry name" value="HHH_6"/>
    <property type="match status" value="1"/>
</dbReference>
<accession>A0A660L092</accession>
<keyword evidence="5" id="KW-0239">DNA-directed DNA polymerase</keyword>
<dbReference type="GO" id="GO:0006260">
    <property type="term" value="P:DNA replication"/>
    <property type="evidence" value="ECO:0007669"/>
    <property type="project" value="UniProtKB-KW"/>
</dbReference>
<evidence type="ECO:0000313" key="10">
    <source>
        <dbReference type="Proteomes" id="UP000267019"/>
    </source>
</evidence>
<reference evidence="9 10" key="1">
    <citation type="submission" date="2018-10" db="EMBL/GenBank/DDBJ databases">
        <title>Genomic Encyclopedia of Type Strains, Phase IV (KMG-IV): sequencing the most valuable type-strain genomes for metagenomic binning, comparative biology and taxonomic classification.</title>
        <authorList>
            <person name="Goeker M."/>
        </authorList>
    </citation>
    <scope>NUCLEOTIDE SEQUENCE [LARGE SCALE GENOMIC DNA]</scope>
    <source>
        <strain evidence="9 10">DSM 22653</strain>
    </source>
</reference>
<dbReference type="PANTHER" id="PTHR32294:SF0">
    <property type="entry name" value="DNA POLYMERASE III SUBUNIT ALPHA"/>
    <property type="match status" value="1"/>
</dbReference>
<feature type="compositionally biased region" description="Low complexity" evidence="7">
    <location>
        <begin position="1229"/>
        <end position="1238"/>
    </location>
</feature>
<protein>
    <recommendedName>
        <fullName evidence="1">DNA-directed DNA polymerase</fullName>
        <ecNumber evidence="1">2.7.7.7</ecNumber>
    </recommendedName>
</protein>
<comment type="caution">
    <text evidence="9">The sequence shown here is derived from an EMBL/GenBank/DDBJ whole genome shotgun (WGS) entry which is preliminary data.</text>
</comment>
<dbReference type="InterPro" id="IPR040982">
    <property type="entry name" value="DNA_pol3_finger"/>
</dbReference>
<feature type="compositionally biased region" description="Basic and acidic residues" evidence="7">
    <location>
        <begin position="62"/>
        <end position="72"/>
    </location>
</feature>
<dbReference type="Pfam" id="PF17657">
    <property type="entry name" value="DNA_pol3_finger"/>
    <property type="match status" value="1"/>
</dbReference>
<name>A0A660L092_9BACL</name>
<evidence type="ECO:0000256" key="6">
    <source>
        <dbReference type="ARBA" id="ARBA00049244"/>
    </source>
</evidence>
<dbReference type="GO" id="GO:0008408">
    <property type="term" value="F:3'-5' exonuclease activity"/>
    <property type="evidence" value="ECO:0007669"/>
    <property type="project" value="InterPro"/>
</dbReference>
<dbReference type="PANTHER" id="PTHR32294">
    <property type="entry name" value="DNA POLYMERASE III SUBUNIT ALPHA"/>
    <property type="match status" value="1"/>
</dbReference>
<dbReference type="GO" id="GO:0003887">
    <property type="term" value="F:DNA-directed DNA polymerase activity"/>
    <property type="evidence" value="ECO:0007669"/>
    <property type="project" value="UniProtKB-KW"/>
</dbReference>
<comment type="catalytic activity">
    <reaction evidence="6">
        <text>DNA(n) + a 2'-deoxyribonucleoside 5'-triphosphate = DNA(n+1) + diphosphate</text>
        <dbReference type="Rhea" id="RHEA:22508"/>
        <dbReference type="Rhea" id="RHEA-COMP:17339"/>
        <dbReference type="Rhea" id="RHEA-COMP:17340"/>
        <dbReference type="ChEBI" id="CHEBI:33019"/>
        <dbReference type="ChEBI" id="CHEBI:61560"/>
        <dbReference type="ChEBI" id="CHEBI:173112"/>
        <dbReference type="EC" id="2.7.7.7"/>
    </reaction>
</comment>
<dbReference type="SUPFAM" id="SSF89550">
    <property type="entry name" value="PHP domain-like"/>
    <property type="match status" value="1"/>
</dbReference>
<evidence type="ECO:0000313" key="9">
    <source>
        <dbReference type="EMBL" id="RKQ84660.1"/>
    </source>
</evidence>
<evidence type="ECO:0000259" key="8">
    <source>
        <dbReference type="SMART" id="SM00481"/>
    </source>
</evidence>
<dbReference type="EC" id="2.7.7.7" evidence="1"/>
<evidence type="ECO:0000256" key="2">
    <source>
        <dbReference type="ARBA" id="ARBA00022679"/>
    </source>
</evidence>
<evidence type="ECO:0000256" key="1">
    <source>
        <dbReference type="ARBA" id="ARBA00012417"/>
    </source>
</evidence>
<organism evidence="9 10">
    <name type="scientific">Brockia lithotrophica</name>
    <dbReference type="NCBI Taxonomy" id="933949"/>
    <lineage>
        <taxon>Bacteria</taxon>
        <taxon>Bacillati</taxon>
        <taxon>Bacillota</taxon>
        <taxon>Bacilli</taxon>
        <taxon>Bacillales</taxon>
        <taxon>Bacillales Family X. Incertae Sedis</taxon>
        <taxon>Brockia</taxon>
    </lineage>
</organism>
<feature type="region of interest" description="Disordered" evidence="7">
    <location>
        <begin position="1332"/>
        <end position="1351"/>
    </location>
</feature>
<dbReference type="Gene3D" id="1.10.10.1600">
    <property type="entry name" value="Bacterial DNA polymerase III alpha subunit, thumb domain"/>
    <property type="match status" value="1"/>
</dbReference>
<dbReference type="InterPro" id="IPR004805">
    <property type="entry name" value="DnaE2/DnaE/PolC"/>
</dbReference>
<dbReference type="InterPro" id="IPR011708">
    <property type="entry name" value="DNA_pol3_alpha_NTPase_dom"/>
</dbReference>
<dbReference type="EMBL" id="RBIJ01000003">
    <property type="protein sequence ID" value="RKQ84660.1"/>
    <property type="molecule type" value="Genomic_DNA"/>
</dbReference>
<dbReference type="NCBIfam" id="NF004226">
    <property type="entry name" value="PRK05673.1"/>
    <property type="match status" value="1"/>
</dbReference>
<dbReference type="Proteomes" id="UP000267019">
    <property type="component" value="Unassembled WGS sequence"/>
</dbReference>
<dbReference type="Pfam" id="PF02811">
    <property type="entry name" value="PHP"/>
    <property type="match status" value="1"/>
</dbReference>
<proteinExistence type="predicted"/>
<dbReference type="Gene3D" id="3.20.20.140">
    <property type="entry name" value="Metal-dependent hydrolases"/>
    <property type="match status" value="1"/>
</dbReference>
<dbReference type="Pfam" id="PF07733">
    <property type="entry name" value="DNA_pol3_alpha"/>
    <property type="match status" value="1"/>
</dbReference>
<keyword evidence="3" id="KW-0548">Nucleotidyltransferase</keyword>
<evidence type="ECO:0000256" key="5">
    <source>
        <dbReference type="ARBA" id="ARBA00022932"/>
    </source>
</evidence>
<feature type="region of interest" description="Disordered" evidence="7">
    <location>
        <begin position="62"/>
        <end position="112"/>
    </location>
</feature>
<dbReference type="InterPro" id="IPR041931">
    <property type="entry name" value="DNA_pol3_alpha_thumb_dom"/>
</dbReference>
<dbReference type="InterPro" id="IPR016195">
    <property type="entry name" value="Pol/histidinol_Pase-like"/>
</dbReference>
<feature type="domain" description="Polymerase/histidinol phosphatase N-terminal" evidence="8">
    <location>
        <begin position="131"/>
        <end position="198"/>
    </location>
</feature>
<feature type="compositionally biased region" description="Basic and acidic residues" evidence="7">
    <location>
        <begin position="37"/>
        <end position="46"/>
    </location>
</feature>
<keyword evidence="4" id="KW-0235">DNA replication</keyword>
<dbReference type="NCBIfam" id="TIGR00594">
    <property type="entry name" value="polc"/>
    <property type="match status" value="1"/>
</dbReference>
<evidence type="ECO:0000256" key="4">
    <source>
        <dbReference type="ARBA" id="ARBA00022705"/>
    </source>
</evidence>
<feature type="region of interest" description="Disordered" evidence="7">
    <location>
        <begin position="1"/>
        <end position="47"/>
    </location>
</feature>
<gene>
    <name evidence="9" type="ORF">C7438_1149</name>
</gene>